<sequence length="263" mass="28919">MFRRCLKDSADLVYITAPHVVPIPTPSSIEEREEVQEQQQQENAADLDPENLPYGWWTRSPTNAYIGLDTTLTQLATVLKDQGPFDGVMGFSQGAALAALLQLLLERPDLSPTSDLAQQYRDHGPLGFSIIVSGFLPVDPVQLGWFRSRVPRSMNRLAAKEAAAADVEKEEGAALPSRPSQNGLLGSKDDECQGVVGASLHVIGRGDVIIEPERSEALVNEYKERAPTVFYHDGGHFMPSNAASRHTYRAFVEPFVRAKLAKH</sequence>
<dbReference type="OrthoDB" id="414698at2759"/>
<proteinExistence type="predicted"/>
<dbReference type="Pfam" id="PF03959">
    <property type="entry name" value="FSH1"/>
    <property type="match status" value="1"/>
</dbReference>
<dbReference type="PANTHER" id="PTHR48070:SF6">
    <property type="entry name" value="ESTERASE OVCA2"/>
    <property type="match status" value="1"/>
</dbReference>
<organism evidence="4 5">
    <name type="scientific">Actinomortierella ambigua</name>
    <dbReference type="NCBI Taxonomy" id="1343610"/>
    <lineage>
        <taxon>Eukaryota</taxon>
        <taxon>Fungi</taxon>
        <taxon>Fungi incertae sedis</taxon>
        <taxon>Mucoromycota</taxon>
        <taxon>Mortierellomycotina</taxon>
        <taxon>Mortierellomycetes</taxon>
        <taxon>Mortierellales</taxon>
        <taxon>Mortierellaceae</taxon>
        <taxon>Actinomortierella</taxon>
    </lineage>
</organism>
<dbReference type="GO" id="GO:0005634">
    <property type="term" value="C:nucleus"/>
    <property type="evidence" value="ECO:0007669"/>
    <property type="project" value="TreeGrafter"/>
</dbReference>
<dbReference type="AlphaFoldDB" id="A0A9P6PRC4"/>
<evidence type="ECO:0000256" key="2">
    <source>
        <dbReference type="SAM" id="MobiDB-lite"/>
    </source>
</evidence>
<dbReference type="GO" id="GO:0005737">
    <property type="term" value="C:cytoplasm"/>
    <property type="evidence" value="ECO:0007669"/>
    <property type="project" value="TreeGrafter"/>
</dbReference>
<accession>A0A9P6PRC4</accession>
<keyword evidence="1" id="KW-0378">Hydrolase</keyword>
<evidence type="ECO:0000313" key="4">
    <source>
        <dbReference type="EMBL" id="KAG0252425.1"/>
    </source>
</evidence>
<dbReference type="GO" id="GO:0016787">
    <property type="term" value="F:hydrolase activity"/>
    <property type="evidence" value="ECO:0007669"/>
    <property type="project" value="UniProtKB-KW"/>
</dbReference>
<dbReference type="Gene3D" id="3.40.50.1820">
    <property type="entry name" value="alpha/beta hydrolase"/>
    <property type="match status" value="1"/>
</dbReference>
<dbReference type="SUPFAM" id="SSF53474">
    <property type="entry name" value="alpha/beta-Hydrolases"/>
    <property type="match status" value="1"/>
</dbReference>
<dbReference type="InterPro" id="IPR050593">
    <property type="entry name" value="LovG"/>
</dbReference>
<dbReference type="PANTHER" id="PTHR48070">
    <property type="entry name" value="ESTERASE OVCA2"/>
    <property type="match status" value="1"/>
</dbReference>
<dbReference type="EMBL" id="JAAAJB010000664">
    <property type="protein sequence ID" value="KAG0252425.1"/>
    <property type="molecule type" value="Genomic_DNA"/>
</dbReference>
<evidence type="ECO:0000313" key="5">
    <source>
        <dbReference type="Proteomes" id="UP000807716"/>
    </source>
</evidence>
<comment type="caution">
    <text evidence="4">The sequence shown here is derived from an EMBL/GenBank/DDBJ whole genome shotgun (WGS) entry which is preliminary data.</text>
</comment>
<feature type="region of interest" description="Disordered" evidence="2">
    <location>
        <begin position="168"/>
        <end position="188"/>
    </location>
</feature>
<reference evidence="4" key="1">
    <citation type="journal article" date="2020" name="Fungal Divers.">
        <title>Resolving the Mortierellaceae phylogeny through synthesis of multi-gene phylogenetics and phylogenomics.</title>
        <authorList>
            <person name="Vandepol N."/>
            <person name="Liber J."/>
            <person name="Desiro A."/>
            <person name="Na H."/>
            <person name="Kennedy M."/>
            <person name="Barry K."/>
            <person name="Grigoriev I.V."/>
            <person name="Miller A.N."/>
            <person name="O'Donnell K."/>
            <person name="Stajich J.E."/>
            <person name="Bonito G."/>
        </authorList>
    </citation>
    <scope>NUCLEOTIDE SEQUENCE</scope>
    <source>
        <strain evidence="4">BC1065</strain>
    </source>
</reference>
<gene>
    <name evidence="4" type="ORF">DFQ27_008084</name>
</gene>
<keyword evidence="5" id="KW-1185">Reference proteome</keyword>
<evidence type="ECO:0000256" key="1">
    <source>
        <dbReference type="ARBA" id="ARBA00022801"/>
    </source>
</evidence>
<name>A0A9P6PRC4_9FUNG</name>
<dbReference type="InterPro" id="IPR005645">
    <property type="entry name" value="FSH-like_dom"/>
</dbReference>
<dbReference type="InterPro" id="IPR029058">
    <property type="entry name" value="AB_hydrolase_fold"/>
</dbReference>
<dbReference type="Proteomes" id="UP000807716">
    <property type="component" value="Unassembled WGS sequence"/>
</dbReference>
<feature type="domain" description="Serine hydrolase" evidence="3">
    <location>
        <begin position="2"/>
        <end position="246"/>
    </location>
</feature>
<protein>
    <recommendedName>
        <fullName evidence="3">Serine hydrolase domain-containing protein</fullName>
    </recommendedName>
</protein>
<feature type="region of interest" description="Disordered" evidence="2">
    <location>
        <begin position="30"/>
        <end position="52"/>
    </location>
</feature>
<evidence type="ECO:0000259" key="3">
    <source>
        <dbReference type="Pfam" id="PF03959"/>
    </source>
</evidence>